<dbReference type="EMBL" id="SSDS01000022">
    <property type="protein sequence ID" value="TXG78280.1"/>
    <property type="molecule type" value="Genomic_DNA"/>
</dbReference>
<sequence>MEQVIRNIIKDIGLQDWNPLIQLSVTDAIYKYFTDCSWWHQYRMLNNYFEIVGLEFILSDEQVADIIDKNLSDVSFVSDHTDDYGQNLDKRRVFVVNYLGKLYSAHYEINSYGDSYIYNFSPFKEVLSKEEALTVYE</sequence>
<dbReference type="Proteomes" id="UP000321026">
    <property type="component" value="Unassembled WGS sequence"/>
</dbReference>
<comment type="caution">
    <text evidence="1">The sequence shown here is derived from an EMBL/GenBank/DDBJ whole genome shotgun (WGS) entry which is preliminary data.</text>
</comment>
<evidence type="ECO:0000313" key="2">
    <source>
        <dbReference type="Proteomes" id="UP000321026"/>
    </source>
</evidence>
<dbReference type="AlphaFoldDB" id="A0A5C7J9Q0"/>
<gene>
    <name evidence="1" type="ORF">E6Q11_01400</name>
</gene>
<protein>
    <submittedName>
        <fullName evidence="1">Uncharacterized protein</fullName>
    </submittedName>
</protein>
<accession>A0A5C7J9Q0</accession>
<evidence type="ECO:0000313" key="1">
    <source>
        <dbReference type="EMBL" id="TXG78280.1"/>
    </source>
</evidence>
<name>A0A5C7J9Q0_9BACT</name>
<reference evidence="1 2" key="1">
    <citation type="submission" date="2018-09" db="EMBL/GenBank/DDBJ databases">
        <title>Metagenome Assembled Genomes from an Advanced Water Purification Facility.</title>
        <authorList>
            <person name="Stamps B.W."/>
            <person name="Spear J.R."/>
        </authorList>
    </citation>
    <scope>NUCLEOTIDE SEQUENCE [LARGE SCALE GENOMIC DNA]</scope>
    <source>
        <strain evidence="1">Bin_63_2</strain>
    </source>
</reference>
<proteinExistence type="predicted"/>
<organism evidence="1 2">
    <name type="scientific">Candidatus Dojkabacteria bacterium</name>
    <dbReference type="NCBI Taxonomy" id="2099670"/>
    <lineage>
        <taxon>Bacteria</taxon>
        <taxon>Candidatus Dojkabacteria</taxon>
    </lineage>
</organism>